<dbReference type="AlphaFoldDB" id="A0A1G2MCT6"/>
<feature type="transmembrane region" description="Helical" evidence="1">
    <location>
        <begin position="12"/>
        <end position="30"/>
    </location>
</feature>
<protein>
    <submittedName>
        <fullName evidence="2">Uncharacterized protein</fullName>
    </submittedName>
</protein>
<accession>A0A1G2MCT6</accession>
<name>A0A1G2MCT6_9BACT</name>
<evidence type="ECO:0000313" key="2">
    <source>
        <dbReference type="EMBL" id="OHA21678.1"/>
    </source>
</evidence>
<comment type="caution">
    <text evidence="2">The sequence shown here is derived from an EMBL/GenBank/DDBJ whole genome shotgun (WGS) entry which is preliminary data.</text>
</comment>
<gene>
    <name evidence="2" type="ORF">A2849_02135</name>
</gene>
<evidence type="ECO:0000256" key="1">
    <source>
        <dbReference type="SAM" id="Phobius"/>
    </source>
</evidence>
<sequence length="85" mass="9521">MLLYKNYISKCILGSEIAYVLCLLGGFIPWRSVQGAELHHALFETLPGFTWLTFGSVVWGAILIAILSALFGLYMVWMHNSSLVK</sequence>
<organism evidence="2 3">
    <name type="scientific">Candidatus Taylorbacteria bacterium RIFCSPHIGHO2_01_FULL_51_15</name>
    <dbReference type="NCBI Taxonomy" id="1802304"/>
    <lineage>
        <taxon>Bacteria</taxon>
        <taxon>Candidatus Tayloriibacteriota</taxon>
    </lineage>
</organism>
<proteinExistence type="predicted"/>
<keyword evidence="1" id="KW-1133">Transmembrane helix</keyword>
<dbReference type="Proteomes" id="UP000178121">
    <property type="component" value="Unassembled WGS sequence"/>
</dbReference>
<feature type="transmembrane region" description="Helical" evidence="1">
    <location>
        <begin position="50"/>
        <end position="77"/>
    </location>
</feature>
<reference evidence="2 3" key="1">
    <citation type="journal article" date="2016" name="Nat. Commun.">
        <title>Thousands of microbial genomes shed light on interconnected biogeochemical processes in an aquifer system.</title>
        <authorList>
            <person name="Anantharaman K."/>
            <person name="Brown C.T."/>
            <person name="Hug L.A."/>
            <person name="Sharon I."/>
            <person name="Castelle C.J."/>
            <person name="Probst A.J."/>
            <person name="Thomas B.C."/>
            <person name="Singh A."/>
            <person name="Wilkins M.J."/>
            <person name="Karaoz U."/>
            <person name="Brodie E.L."/>
            <person name="Williams K.H."/>
            <person name="Hubbard S.S."/>
            <person name="Banfield J.F."/>
        </authorList>
    </citation>
    <scope>NUCLEOTIDE SEQUENCE [LARGE SCALE GENOMIC DNA]</scope>
</reference>
<keyword evidence="1" id="KW-0812">Transmembrane</keyword>
<keyword evidence="1" id="KW-0472">Membrane</keyword>
<dbReference type="EMBL" id="MHRI01000005">
    <property type="protein sequence ID" value="OHA21678.1"/>
    <property type="molecule type" value="Genomic_DNA"/>
</dbReference>
<evidence type="ECO:0000313" key="3">
    <source>
        <dbReference type="Proteomes" id="UP000178121"/>
    </source>
</evidence>